<dbReference type="Pfam" id="PF00459">
    <property type="entry name" value="Inositol_P"/>
    <property type="match status" value="1"/>
</dbReference>
<dbReference type="GO" id="GO:0050427">
    <property type="term" value="P:3'-phosphoadenosine 5'-phosphosulfate metabolic process"/>
    <property type="evidence" value="ECO:0007669"/>
    <property type="project" value="TreeGrafter"/>
</dbReference>
<name>A0A6J6DGV6_9ZZZZ</name>
<dbReference type="SUPFAM" id="SSF56655">
    <property type="entry name" value="Carbohydrate phosphatase"/>
    <property type="match status" value="1"/>
</dbReference>
<protein>
    <submittedName>
        <fullName evidence="1">Unannotated protein</fullName>
    </submittedName>
</protein>
<dbReference type="InterPro" id="IPR050725">
    <property type="entry name" value="CysQ/Inositol_MonoPase"/>
</dbReference>
<dbReference type="AlphaFoldDB" id="A0A6J6DGV6"/>
<dbReference type="InterPro" id="IPR000760">
    <property type="entry name" value="Inositol_monophosphatase-like"/>
</dbReference>
<dbReference type="GO" id="GO:0000103">
    <property type="term" value="P:sulfate assimilation"/>
    <property type="evidence" value="ECO:0007669"/>
    <property type="project" value="TreeGrafter"/>
</dbReference>
<gene>
    <name evidence="1" type="ORF">UFOPK1572_00929</name>
    <name evidence="2" type="ORF">UFOPK2169_00231</name>
</gene>
<dbReference type="PANTHER" id="PTHR43028">
    <property type="entry name" value="3'(2'),5'-BISPHOSPHATE NUCLEOTIDASE 1"/>
    <property type="match status" value="1"/>
</dbReference>
<sequence>MSNAELFATWQGLTDAELATVLAQHVGQILDEHRNTQVERGISIWQLKDSGDLLAHHFLLDAFTTLRPNDAVLSEEGRDSQNRLTNNRVWIIDPLDGTNEYGEGRADWAVHIALWEDEALTAGAVSLPSIDTVFATDPPAVVPPKAPHTKPRLVTSRNRAPYAAVLVAEGLDCEAFRLGSAGAKTMSILMGEADIYIHDGGMHQWDSAAPAAVAMAAGLHASRIDGSPLIYNKPDTWLPDFFVCRPEYTTDILHALWGRDPRK</sequence>
<dbReference type="CDD" id="cd01638">
    <property type="entry name" value="CysQ"/>
    <property type="match status" value="1"/>
</dbReference>
<accession>A0A6J6DGV6</accession>
<organism evidence="1">
    <name type="scientific">freshwater metagenome</name>
    <dbReference type="NCBI Taxonomy" id="449393"/>
    <lineage>
        <taxon>unclassified sequences</taxon>
        <taxon>metagenomes</taxon>
        <taxon>ecological metagenomes</taxon>
    </lineage>
</organism>
<dbReference type="PANTHER" id="PTHR43028:SF5">
    <property type="entry name" value="3'(2'),5'-BISPHOSPHATE NUCLEOTIDASE 1"/>
    <property type="match status" value="1"/>
</dbReference>
<dbReference type="PRINTS" id="PR00377">
    <property type="entry name" value="IMPHPHTASES"/>
</dbReference>
<dbReference type="GO" id="GO:0008441">
    <property type="term" value="F:3'(2'),5'-bisphosphate nucleotidase activity"/>
    <property type="evidence" value="ECO:0007669"/>
    <property type="project" value="TreeGrafter"/>
</dbReference>
<dbReference type="EMBL" id="CAEZTC010000111">
    <property type="protein sequence ID" value="CAB4562484.1"/>
    <property type="molecule type" value="Genomic_DNA"/>
</dbReference>
<dbReference type="Gene3D" id="3.30.540.10">
    <property type="entry name" value="Fructose-1,6-Bisphosphatase, subunit A, domain 1"/>
    <property type="match status" value="1"/>
</dbReference>
<dbReference type="EMBL" id="CAEZWE010000004">
    <property type="protein sequence ID" value="CAB4642708.1"/>
    <property type="molecule type" value="Genomic_DNA"/>
</dbReference>
<dbReference type="Gene3D" id="3.40.190.80">
    <property type="match status" value="1"/>
</dbReference>
<proteinExistence type="predicted"/>
<evidence type="ECO:0000313" key="1">
    <source>
        <dbReference type="EMBL" id="CAB4562484.1"/>
    </source>
</evidence>
<reference evidence="1" key="1">
    <citation type="submission" date="2020-05" db="EMBL/GenBank/DDBJ databases">
        <authorList>
            <person name="Chiriac C."/>
            <person name="Salcher M."/>
            <person name="Ghai R."/>
            <person name="Kavagutti S V."/>
        </authorList>
    </citation>
    <scope>NUCLEOTIDE SEQUENCE</scope>
</reference>
<evidence type="ECO:0000313" key="2">
    <source>
        <dbReference type="EMBL" id="CAB4642708.1"/>
    </source>
</evidence>